<comment type="similarity">
    <text evidence="1">Belongs to the peptidase S33 family.</text>
</comment>
<evidence type="ECO:0000259" key="5">
    <source>
        <dbReference type="Pfam" id="PF00561"/>
    </source>
</evidence>
<evidence type="ECO:0000313" key="7">
    <source>
        <dbReference type="EMBL" id="GAA4075072.1"/>
    </source>
</evidence>
<dbReference type="Gene3D" id="3.40.50.1820">
    <property type="entry name" value="alpha/beta hydrolase"/>
    <property type="match status" value="1"/>
</dbReference>
<dbReference type="InterPro" id="IPR000073">
    <property type="entry name" value="AB_hydrolase_1"/>
</dbReference>
<sequence>MRRLVLITAAVSTGLAGTAAAASAETSAGAGAPVRPAIAWTACPDDDPLLGGALKGLECGTLRVPLDYADPRGKTIKLALTRARATDTRRYDGIVLLNRGGPGGYGRDLPTRFTNPANGLPREISARYDWIGFDPRGVAASEPQIACDPGYLYPGRARPDYVPGNAAEEAAWVKKAKAFADDCGDRYGATLKHITTRNVARDMDAIRAALGQRQTSYFGYSYGTYLGSVYASMFPRNVKRMVLDSVVRPSGVWYADNLDQNEAFQKRAEIFFDWIADWNSVYHLGTTGEQVEAAFRKGREKIKKAPVDGRIGPSEYDDIFLPDGYRNYTWVAHAQALADWVLRDDPSGLRDNFAEPAWLDQNSYAVYTSVECQDAPWPRNWSRWHADHSRQYRQGATFLTWGNAWYNAPCAFWPVKGATPQRIGAGGDGPPILIVQPENDAATPLPGAYEVHRLFPTSRMVLELGGNNHGTSITANRNQCMNGHVSAFLGDGTLPASRKGADAFCKANPAPTPAAVSAAVNASAADDVAVIR</sequence>
<name>A0ABP7VV60_9ACTN</name>
<dbReference type="SUPFAM" id="SSF53474">
    <property type="entry name" value="alpha/beta-Hydrolases"/>
    <property type="match status" value="1"/>
</dbReference>
<dbReference type="GO" id="GO:0016787">
    <property type="term" value="F:hydrolase activity"/>
    <property type="evidence" value="ECO:0007669"/>
    <property type="project" value="UniProtKB-KW"/>
</dbReference>
<evidence type="ECO:0000256" key="1">
    <source>
        <dbReference type="ARBA" id="ARBA00010088"/>
    </source>
</evidence>
<reference evidence="8" key="1">
    <citation type="journal article" date="2019" name="Int. J. Syst. Evol. Microbiol.">
        <title>The Global Catalogue of Microorganisms (GCM) 10K type strain sequencing project: providing services to taxonomists for standard genome sequencing and annotation.</title>
        <authorList>
            <consortium name="The Broad Institute Genomics Platform"/>
            <consortium name="The Broad Institute Genome Sequencing Center for Infectious Disease"/>
            <person name="Wu L."/>
            <person name="Ma J."/>
        </authorList>
    </citation>
    <scope>NUCLEOTIDE SEQUENCE [LARGE SCALE GENOMIC DNA]</scope>
    <source>
        <strain evidence="8">JCM 16702</strain>
    </source>
</reference>
<organism evidence="7 8">
    <name type="scientific">Actinomadura miaoliensis</name>
    <dbReference type="NCBI Taxonomy" id="430685"/>
    <lineage>
        <taxon>Bacteria</taxon>
        <taxon>Bacillati</taxon>
        <taxon>Actinomycetota</taxon>
        <taxon>Actinomycetes</taxon>
        <taxon>Streptosporangiales</taxon>
        <taxon>Thermomonosporaceae</taxon>
        <taxon>Actinomadura</taxon>
    </lineage>
</organism>
<dbReference type="InterPro" id="IPR051601">
    <property type="entry name" value="Serine_prot/Carboxylest_S33"/>
</dbReference>
<dbReference type="PANTHER" id="PTHR43248:SF29">
    <property type="entry name" value="TRIPEPTIDYL AMINOPEPTIDASE"/>
    <property type="match status" value="1"/>
</dbReference>
<dbReference type="EMBL" id="BAAAZG010000020">
    <property type="protein sequence ID" value="GAA4075072.1"/>
    <property type="molecule type" value="Genomic_DNA"/>
</dbReference>
<comment type="caution">
    <text evidence="7">The sequence shown here is derived from an EMBL/GenBank/DDBJ whole genome shotgun (WGS) entry which is preliminary data.</text>
</comment>
<dbReference type="RefSeq" id="WP_344948213.1">
    <property type="nucleotide sequence ID" value="NZ_BAAAZG010000020.1"/>
</dbReference>
<accession>A0ABP7VV60</accession>
<evidence type="ECO:0000259" key="6">
    <source>
        <dbReference type="Pfam" id="PF08386"/>
    </source>
</evidence>
<feature type="signal peptide" evidence="4">
    <location>
        <begin position="1"/>
        <end position="21"/>
    </location>
</feature>
<evidence type="ECO:0000256" key="4">
    <source>
        <dbReference type="SAM" id="SignalP"/>
    </source>
</evidence>
<keyword evidence="2 4" id="KW-0732">Signal</keyword>
<dbReference type="InterPro" id="IPR013595">
    <property type="entry name" value="Pept_S33_TAP-like_C"/>
</dbReference>
<feature type="chain" id="PRO_5046218576" evidence="4">
    <location>
        <begin position="22"/>
        <end position="532"/>
    </location>
</feature>
<dbReference type="Pfam" id="PF00561">
    <property type="entry name" value="Abhydrolase_1"/>
    <property type="match status" value="1"/>
</dbReference>
<protein>
    <submittedName>
        <fullName evidence="7">Alpha/beta hydrolase</fullName>
    </submittedName>
</protein>
<evidence type="ECO:0000313" key="8">
    <source>
        <dbReference type="Proteomes" id="UP001500683"/>
    </source>
</evidence>
<dbReference type="Pfam" id="PF08386">
    <property type="entry name" value="Abhydrolase_4"/>
    <property type="match status" value="1"/>
</dbReference>
<keyword evidence="3 7" id="KW-0378">Hydrolase</keyword>
<evidence type="ECO:0000256" key="2">
    <source>
        <dbReference type="ARBA" id="ARBA00022729"/>
    </source>
</evidence>
<dbReference type="Proteomes" id="UP001500683">
    <property type="component" value="Unassembled WGS sequence"/>
</dbReference>
<gene>
    <name evidence="7" type="ORF">GCM10022214_35220</name>
</gene>
<feature type="domain" description="Peptidase S33 tripeptidyl aminopeptidase-like C-terminal" evidence="6">
    <location>
        <begin position="401"/>
        <end position="497"/>
    </location>
</feature>
<dbReference type="PANTHER" id="PTHR43248">
    <property type="entry name" value="2-SUCCINYL-6-HYDROXY-2,4-CYCLOHEXADIENE-1-CARBOXYLATE SYNTHASE"/>
    <property type="match status" value="1"/>
</dbReference>
<dbReference type="InterPro" id="IPR029058">
    <property type="entry name" value="AB_hydrolase_fold"/>
</dbReference>
<keyword evidence="8" id="KW-1185">Reference proteome</keyword>
<feature type="domain" description="AB hydrolase-1" evidence="5">
    <location>
        <begin position="94"/>
        <end position="274"/>
    </location>
</feature>
<proteinExistence type="inferred from homology"/>
<evidence type="ECO:0000256" key="3">
    <source>
        <dbReference type="ARBA" id="ARBA00022801"/>
    </source>
</evidence>